<evidence type="ECO:0000313" key="2">
    <source>
        <dbReference type="Proteomes" id="UP000499080"/>
    </source>
</evidence>
<name>A0A4Y2CC32_ARAVE</name>
<protein>
    <submittedName>
        <fullName evidence="1">Uncharacterized protein</fullName>
    </submittedName>
</protein>
<dbReference type="Proteomes" id="UP000499080">
    <property type="component" value="Unassembled WGS sequence"/>
</dbReference>
<sequence>MFVGQVHVKSAVVDQTPAAGVMRKSGPPPVVKFLLFDRGPWQKSPRAASKRKVIVSKLNLISLVSIRQNFVLKECCQRV</sequence>
<dbReference type="EMBL" id="BGPR01086054">
    <property type="protein sequence ID" value="GBM01913.1"/>
    <property type="molecule type" value="Genomic_DNA"/>
</dbReference>
<dbReference type="AlphaFoldDB" id="A0A4Y2CC32"/>
<proteinExistence type="predicted"/>
<keyword evidence="2" id="KW-1185">Reference proteome</keyword>
<organism evidence="1 2">
    <name type="scientific">Araneus ventricosus</name>
    <name type="common">Orbweaver spider</name>
    <name type="synonym">Epeira ventricosa</name>
    <dbReference type="NCBI Taxonomy" id="182803"/>
    <lineage>
        <taxon>Eukaryota</taxon>
        <taxon>Metazoa</taxon>
        <taxon>Ecdysozoa</taxon>
        <taxon>Arthropoda</taxon>
        <taxon>Chelicerata</taxon>
        <taxon>Arachnida</taxon>
        <taxon>Araneae</taxon>
        <taxon>Araneomorphae</taxon>
        <taxon>Entelegynae</taxon>
        <taxon>Araneoidea</taxon>
        <taxon>Araneidae</taxon>
        <taxon>Araneus</taxon>
    </lineage>
</organism>
<comment type="caution">
    <text evidence="1">The sequence shown here is derived from an EMBL/GenBank/DDBJ whole genome shotgun (WGS) entry which is preliminary data.</text>
</comment>
<reference evidence="1 2" key="1">
    <citation type="journal article" date="2019" name="Sci. Rep.">
        <title>Orb-weaving spider Araneus ventricosus genome elucidates the spidroin gene catalogue.</title>
        <authorList>
            <person name="Kono N."/>
            <person name="Nakamura H."/>
            <person name="Ohtoshi R."/>
            <person name="Moran D.A.P."/>
            <person name="Shinohara A."/>
            <person name="Yoshida Y."/>
            <person name="Fujiwara M."/>
            <person name="Mori M."/>
            <person name="Tomita M."/>
            <person name="Arakawa K."/>
        </authorList>
    </citation>
    <scope>NUCLEOTIDE SEQUENCE [LARGE SCALE GENOMIC DNA]</scope>
</reference>
<gene>
    <name evidence="1" type="ORF">AVEN_10875_1</name>
</gene>
<evidence type="ECO:0000313" key="1">
    <source>
        <dbReference type="EMBL" id="GBM01913.1"/>
    </source>
</evidence>
<accession>A0A4Y2CC32</accession>